<dbReference type="Gene3D" id="3.40.470.10">
    <property type="entry name" value="Uracil-DNA glycosylase-like domain"/>
    <property type="match status" value="1"/>
</dbReference>
<dbReference type="PANTHER" id="PTHR12159:SF9">
    <property type="entry name" value="G_T MISMATCH-SPECIFIC THYMINE DNA GLYCOSYLASE"/>
    <property type="match status" value="1"/>
</dbReference>
<dbReference type="OMA" id="CETHELA"/>
<proteinExistence type="predicted"/>
<feature type="region of interest" description="Disordered" evidence="4">
    <location>
        <begin position="353"/>
        <end position="375"/>
    </location>
</feature>
<dbReference type="CDD" id="cd10028">
    <property type="entry name" value="UDG-F2_TDG_MUG"/>
    <property type="match status" value="1"/>
</dbReference>
<accession>G7E0C3</accession>
<dbReference type="GO" id="GO:0004844">
    <property type="term" value="F:uracil DNA N-glycosylase activity"/>
    <property type="evidence" value="ECO:0007669"/>
    <property type="project" value="TreeGrafter"/>
</dbReference>
<dbReference type="GO" id="GO:0006285">
    <property type="term" value="P:base-excision repair, AP site formation"/>
    <property type="evidence" value="ECO:0007669"/>
    <property type="project" value="InterPro"/>
</dbReference>
<keyword evidence="3" id="KW-0234">DNA repair</keyword>
<keyword evidence="2" id="KW-0378">Hydrolase</keyword>
<evidence type="ECO:0000256" key="4">
    <source>
        <dbReference type="SAM" id="MobiDB-lite"/>
    </source>
</evidence>
<dbReference type="Proteomes" id="UP000009131">
    <property type="component" value="Unassembled WGS sequence"/>
</dbReference>
<dbReference type="PANTHER" id="PTHR12159">
    <property type="entry name" value="G/T AND G/U MISMATCH-SPECIFIC DNA GLYCOSYLASE"/>
    <property type="match status" value="1"/>
</dbReference>
<feature type="domain" description="Uracil-DNA glycosylase-like" evidence="5">
    <location>
        <begin position="107"/>
        <end position="238"/>
    </location>
</feature>
<dbReference type="EMBL" id="BABT02000076">
    <property type="protein sequence ID" value="GAA96283.1"/>
    <property type="molecule type" value="Genomic_DNA"/>
</dbReference>
<protein>
    <recommendedName>
        <fullName evidence="5">Uracil-DNA glycosylase-like domain-containing protein</fullName>
    </recommendedName>
</protein>
<gene>
    <name evidence="6" type="primary">Mo02949</name>
    <name evidence="6" type="ORF">E5Q_02949</name>
</gene>
<name>G7E0C3_MIXOS</name>
<evidence type="ECO:0000256" key="3">
    <source>
        <dbReference type="ARBA" id="ARBA00023204"/>
    </source>
</evidence>
<dbReference type="InterPro" id="IPR015637">
    <property type="entry name" value="MUG/TDG"/>
</dbReference>
<dbReference type="OrthoDB" id="565731at2759"/>
<reference evidence="6 7" key="2">
    <citation type="journal article" date="2012" name="Open Biol.">
        <title>Characteristics of nucleosomes and linker DNA regions on the genome of the basidiomycete Mixia osmundae revealed by mono- and dinucleosome mapping.</title>
        <authorList>
            <person name="Nishida H."/>
            <person name="Kondo S."/>
            <person name="Matsumoto T."/>
            <person name="Suzuki Y."/>
            <person name="Yoshikawa H."/>
            <person name="Taylor T.D."/>
            <person name="Sugiyama J."/>
        </authorList>
    </citation>
    <scope>NUCLEOTIDE SEQUENCE [LARGE SCALE GENOMIC DNA]</scope>
    <source>
        <strain evidence="7">CBS 9802 / IAM 14324 / JCM 22182 / KY 12970</strain>
    </source>
</reference>
<dbReference type="AlphaFoldDB" id="G7E0C3"/>
<dbReference type="STRING" id="764103.G7E0C3"/>
<evidence type="ECO:0000313" key="6">
    <source>
        <dbReference type="EMBL" id="GAA96283.1"/>
    </source>
</evidence>
<dbReference type="HOGENOM" id="CLU_042829_0_1_1"/>
<dbReference type="GO" id="GO:0008263">
    <property type="term" value="F:pyrimidine-specific mismatch base pair DNA N-glycosylase activity"/>
    <property type="evidence" value="ECO:0007669"/>
    <property type="project" value="TreeGrafter"/>
</dbReference>
<reference evidence="6 7" key="1">
    <citation type="journal article" date="2011" name="J. Gen. Appl. Microbiol.">
        <title>Draft genome sequencing of the enigmatic basidiomycete Mixia osmundae.</title>
        <authorList>
            <person name="Nishida H."/>
            <person name="Nagatsuka Y."/>
            <person name="Sugiyama J."/>
        </authorList>
    </citation>
    <scope>NUCLEOTIDE SEQUENCE [LARGE SCALE GENOMIC DNA]</scope>
    <source>
        <strain evidence="7">CBS 9802 / IAM 14324 / JCM 22182 / KY 12970</strain>
    </source>
</reference>
<evidence type="ECO:0000313" key="7">
    <source>
        <dbReference type="Proteomes" id="UP000009131"/>
    </source>
</evidence>
<evidence type="ECO:0000259" key="5">
    <source>
        <dbReference type="Pfam" id="PF03167"/>
    </source>
</evidence>
<evidence type="ECO:0000256" key="1">
    <source>
        <dbReference type="ARBA" id="ARBA00022763"/>
    </source>
</evidence>
<dbReference type="InterPro" id="IPR036895">
    <property type="entry name" value="Uracil-DNA_glycosylase-like_sf"/>
</dbReference>
<organism evidence="6 7">
    <name type="scientific">Mixia osmundae (strain CBS 9802 / IAM 14324 / JCM 22182 / KY 12970)</name>
    <dbReference type="NCBI Taxonomy" id="764103"/>
    <lineage>
        <taxon>Eukaryota</taxon>
        <taxon>Fungi</taxon>
        <taxon>Dikarya</taxon>
        <taxon>Basidiomycota</taxon>
        <taxon>Pucciniomycotina</taxon>
        <taxon>Mixiomycetes</taxon>
        <taxon>Mixiales</taxon>
        <taxon>Mixiaceae</taxon>
        <taxon>Mixia</taxon>
    </lineage>
</organism>
<dbReference type="eggNOG" id="KOG4120">
    <property type="taxonomic scope" value="Eukaryota"/>
</dbReference>
<keyword evidence="7" id="KW-1185">Reference proteome</keyword>
<sequence length="375" mass="40757">MPSRAVKLETDAVEPSGAFAAHLSRYTLGQGTRQSPRRLKTKLEPTDSLLLPATDEQASVDLKASQSPAFVPTKLAEVASPRPSPGKRRRSAKELEEIALLEPVPDRLAPGIQLCFCGINPGRISSLVGFHYGNTARNSFYNCLHFSGLTERLLVPSESVDLPTEYGYGITDLCPRPSPGMDDVATSEFSEGVPVLLQKLATYRPKLLFFVGVGIAAIFFKGLNIGAPQRIAAAKAWKGWSQWPDQTARPALTGLQPFSLQFDDGSLCYVYVAVSTSHRAAGIREPAKTAMFNEARIILAHLKGDQPDDMVEAALANTTPSGWQFQLEVARTRAQPSGLSLRSALNRQACETHELAPSQRAVSNLRKAPMPARQH</sequence>
<dbReference type="InParanoid" id="G7E0C3"/>
<evidence type="ECO:0000256" key="2">
    <source>
        <dbReference type="ARBA" id="ARBA00022801"/>
    </source>
</evidence>
<comment type="caution">
    <text evidence="6">The sequence shown here is derived from an EMBL/GenBank/DDBJ whole genome shotgun (WGS) entry which is preliminary data.</text>
</comment>
<keyword evidence="1" id="KW-0227">DNA damage</keyword>
<dbReference type="InterPro" id="IPR005122">
    <property type="entry name" value="Uracil-DNA_glycosylase-like"/>
</dbReference>
<dbReference type="FunCoup" id="G7E0C3">
    <property type="interactions" value="21"/>
</dbReference>
<dbReference type="Pfam" id="PF03167">
    <property type="entry name" value="UDG"/>
    <property type="match status" value="1"/>
</dbReference>
<dbReference type="RefSeq" id="XP_014570897.1">
    <property type="nucleotide sequence ID" value="XM_014715411.1"/>
</dbReference>
<dbReference type="SUPFAM" id="SSF52141">
    <property type="entry name" value="Uracil-DNA glycosylase-like"/>
    <property type="match status" value="1"/>
</dbReference>